<keyword evidence="1" id="KW-0805">Transcription regulation</keyword>
<gene>
    <name evidence="6" type="ORF">ACFP0N_07660</name>
</gene>
<comment type="caution">
    <text evidence="6">The sequence shown here is derived from an EMBL/GenBank/DDBJ whole genome shotgun (WGS) entry which is preliminary data.</text>
</comment>
<dbReference type="Gene3D" id="1.10.10.10">
    <property type="entry name" value="Winged helix-like DNA-binding domain superfamily/Winged helix DNA-binding domain"/>
    <property type="match status" value="1"/>
</dbReference>
<organism evidence="6 7">
    <name type="scientific">Kitasatospora aburaviensis</name>
    <dbReference type="NCBI Taxonomy" id="67265"/>
    <lineage>
        <taxon>Bacteria</taxon>
        <taxon>Bacillati</taxon>
        <taxon>Actinomycetota</taxon>
        <taxon>Actinomycetes</taxon>
        <taxon>Kitasatosporales</taxon>
        <taxon>Streptomycetaceae</taxon>
        <taxon>Kitasatospora</taxon>
    </lineage>
</organism>
<evidence type="ECO:0000256" key="4">
    <source>
        <dbReference type="SAM" id="MobiDB-lite"/>
    </source>
</evidence>
<dbReference type="SUPFAM" id="SSF46785">
    <property type="entry name" value="Winged helix' DNA-binding domain"/>
    <property type="match status" value="1"/>
</dbReference>
<dbReference type="PANTHER" id="PTHR33204">
    <property type="entry name" value="TRANSCRIPTIONAL REGULATOR, MARR FAMILY"/>
    <property type="match status" value="1"/>
</dbReference>
<evidence type="ECO:0000256" key="1">
    <source>
        <dbReference type="ARBA" id="ARBA00023015"/>
    </source>
</evidence>
<dbReference type="PROSITE" id="PS51118">
    <property type="entry name" value="HTH_HXLR"/>
    <property type="match status" value="1"/>
</dbReference>
<dbReference type="PANTHER" id="PTHR33204:SF37">
    <property type="entry name" value="HTH-TYPE TRANSCRIPTIONAL REGULATOR YODB"/>
    <property type="match status" value="1"/>
</dbReference>
<evidence type="ECO:0000313" key="7">
    <source>
        <dbReference type="Proteomes" id="UP001596067"/>
    </source>
</evidence>
<evidence type="ECO:0000313" key="6">
    <source>
        <dbReference type="EMBL" id="MFC5884850.1"/>
    </source>
</evidence>
<dbReference type="InterPro" id="IPR036390">
    <property type="entry name" value="WH_DNA-bd_sf"/>
</dbReference>
<evidence type="ECO:0000259" key="5">
    <source>
        <dbReference type="PROSITE" id="PS51118"/>
    </source>
</evidence>
<accession>A0ABW1ES59</accession>
<feature type="region of interest" description="Disordered" evidence="4">
    <location>
        <begin position="1"/>
        <end position="34"/>
    </location>
</feature>
<dbReference type="Pfam" id="PF01638">
    <property type="entry name" value="HxlR"/>
    <property type="match status" value="1"/>
</dbReference>
<proteinExistence type="predicted"/>
<keyword evidence="3" id="KW-0804">Transcription</keyword>
<dbReference type="Proteomes" id="UP001596067">
    <property type="component" value="Unassembled WGS sequence"/>
</dbReference>
<sequence length="193" mass="19925">MTQTALTSLAPGVPTTAPTAGPSTTGPATTGPATTAAPLSADFFDPACPVGTLPVLGGKKWAWKLMRCLEGGPRRFSELRVPLVGITAKVLAESLRAMEQDGVVSRTEYVENPPRVEYALTPLGRSLLGPMNAVCEWSRANLATLLEAREAYEREEREERGGAGAPWPAGSISASAGAVAAGGRGIGPAILDA</sequence>
<dbReference type="InterPro" id="IPR002577">
    <property type="entry name" value="HTH_HxlR"/>
</dbReference>
<evidence type="ECO:0000256" key="2">
    <source>
        <dbReference type="ARBA" id="ARBA00023125"/>
    </source>
</evidence>
<dbReference type="InterPro" id="IPR036388">
    <property type="entry name" value="WH-like_DNA-bd_sf"/>
</dbReference>
<feature type="compositionally biased region" description="Low complexity" evidence="4">
    <location>
        <begin position="10"/>
        <end position="34"/>
    </location>
</feature>
<protein>
    <submittedName>
        <fullName evidence="6">Winged helix-turn-helix transcriptional regulator</fullName>
    </submittedName>
</protein>
<evidence type="ECO:0000256" key="3">
    <source>
        <dbReference type="ARBA" id="ARBA00023163"/>
    </source>
</evidence>
<dbReference type="RefSeq" id="WP_313763959.1">
    <property type="nucleotide sequence ID" value="NZ_BAAAVH010000034.1"/>
</dbReference>
<reference evidence="7" key="1">
    <citation type="journal article" date="2019" name="Int. J. Syst. Evol. Microbiol.">
        <title>The Global Catalogue of Microorganisms (GCM) 10K type strain sequencing project: providing services to taxonomists for standard genome sequencing and annotation.</title>
        <authorList>
            <consortium name="The Broad Institute Genomics Platform"/>
            <consortium name="The Broad Institute Genome Sequencing Center for Infectious Disease"/>
            <person name="Wu L."/>
            <person name="Ma J."/>
        </authorList>
    </citation>
    <scope>NUCLEOTIDE SEQUENCE [LARGE SCALE GENOMIC DNA]</scope>
    <source>
        <strain evidence="7">CGMCC 4.1469</strain>
    </source>
</reference>
<keyword evidence="7" id="KW-1185">Reference proteome</keyword>
<keyword evidence="2" id="KW-0238">DNA-binding</keyword>
<feature type="domain" description="HTH hxlR-type" evidence="5">
    <location>
        <begin position="48"/>
        <end position="146"/>
    </location>
</feature>
<dbReference type="EMBL" id="JBHSOD010000006">
    <property type="protein sequence ID" value="MFC5884850.1"/>
    <property type="molecule type" value="Genomic_DNA"/>
</dbReference>
<name>A0ABW1ES59_9ACTN</name>